<proteinExistence type="predicted"/>
<protein>
    <recommendedName>
        <fullName evidence="4">Sialate O-acetylesterase</fullName>
    </recommendedName>
</protein>
<organism evidence="2 3">
    <name type="scientific">Oceaniferula flava</name>
    <dbReference type="NCBI Taxonomy" id="2800421"/>
    <lineage>
        <taxon>Bacteria</taxon>
        <taxon>Pseudomonadati</taxon>
        <taxon>Verrucomicrobiota</taxon>
        <taxon>Verrucomicrobiia</taxon>
        <taxon>Verrucomicrobiales</taxon>
        <taxon>Verrucomicrobiaceae</taxon>
        <taxon>Oceaniferula</taxon>
    </lineage>
</organism>
<dbReference type="EMBL" id="JAENIG010000005">
    <property type="protein sequence ID" value="MBK1855060.1"/>
    <property type="molecule type" value="Genomic_DNA"/>
</dbReference>
<dbReference type="SUPFAM" id="SSF52266">
    <property type="entry name" value="SGNH hydrolase"/>
    <property type="match status" value="1"/>
</dbReference>
<accession>A0AAE2VC10</accession>
<evidence type="ECO:0000313" key="3">
    <source>
        <dbReference type="Proteomes" id="UP000634206"/>
    </source>
</evidence>
<evidence type="ECO:0000256" key="1">
    <source>
        <dbReference type="SAM" id="SignalP"/>
    </source>
</evidence>
<feature type="signal peptide" evidence="1">
    <location>
        <begin position="1"/>
        <end position="20"/>
    </location>
</feature>
<evidence type="ECO:0008006" key="4">
    <source>
        <dbReference type="Google" id="ProtNLM"/>
    </source>
</evidence>
<gene>
    <name evidence="2" type="ORF">JIN83_08820</name>
</gene>
<keyword evidence="1" id="KW-0732">Signal</keyword>
<evidence type="ECO:0000313" key="2">
    <source>
        <dbReference type="EMBL" id="MBK1855060.1"/>
    </source>
</evidence>
<feature type="chain" id="PRO_5041946194" description="Sialate O-acetylesterase" evidence="1">
    <location>
        <begin position="21"/>
        <end position="85"/>
    </location>
</feature>
<dbReference type="AlphaFoldDB" id="A0AAE2VC10"/>
<keyword evidence="3" id="KW-1185">Reference proteome</keyword>
<reference evidence="2" key="1">
    <citation type="submission" date="2021-01" db="EMBL/GenBank/DDBJ databases">
        <title>Modified the classification status of verrucomicrobia.</title>
        <authorList>
            <person name="Feng X."/>
        </authorList>
    </citation>
    <scope>NUCLEOTIDE SEQUENCE</scope>
    <source>
        <strain evidence="2">5K15</strain>
    </source>
</reference>
<name>A0AAE2VC10_9BACT</name>
<dbReference type="RefSeq" id="WP_309489673.1">
    <property type="nucleotide sequence ID" value="NZ_JAENIG010000005.1"/>
</dbReference>
<sequence>MKSLLSLGIISLMLSVELSAEVAGKHLFILSGQSNMVWLKPKVAFTPAVEKEFGSDKVIVVHDAQSGKPLHRWSKSWKAPEGGEA</sequence>
<dbReference type="Proteomes" id="UP000634206">
    <property type="component" value="Unassembled WGS sequence"/>
</dbReference>
<comment type="caution">
    <text evidence="2">The sequence shown here is derived from an EMBL/GenBank/DDBJ whole genome shotgun (WGS) entry which is preliminary data.</text>
</comment>